<feature type="compositionally biased region" description="Basic and acidic residues" evidence="1">
    <location>
        <begin position="12"/>
        <end position="27"/>
    </location>
</feature>
<feature type="region of interest" description="Disordered" evidence="1">
    <location>
        <begin position="1"/>
        <end position="41"/>
    </location>
</feature>
<keyword evidence="3" id="KW-1185">Reference proteome</keyword>
<evidence type="ECO:0000313" key="2">
    <source>
        <dbReference type="EMBL" id="CCH31166.1"/>
    </source>
</evidence>
<name>K0JYG7_SACES</name>
<dbReference type="Proteomes" id="UP000006281">
    <property type="component" value="Chromosome"/>
</dbReference>
<dbReference type="HOGENOM" id="CLU_1371360_0_0_11"/>
<dbReference type="STRING" id="1179773.BN6_38760"/>
<dbReference type="KEGG" id="sesp:BN6_38760"/>
<proteinExistence type="predicted"/>
<dbReference type="EMBL" id="HE804045">
    <property type="protein sequence ID" value="CCH31166.1"/>
    <property type="molecule type" value="Genomic_DNA"/>
</dbReference>
<sequence>MPLTSTLRRPGRQADHDTRDGRRREGEEPLGGPPHGGPEHVRLLLDVGHADDALTHATTVLAAVPDDLAALRVAASAARALGDETRAASYGRLADALDPAAAHPTAPAAPAVSASPTVPDTADEVLRQWSASEPLVEPAIGALGPAGITMADICGLAEVKKRLELRFLAPLRNPELSLPYGKSLRGGLLLWGLRGAARR</sequence>
<dbReference type="PATRIC" id="fig|1179773.3.peg.3878"/>
<dbReference type="eggNOG" id="COG0465">
    <property type="taxonomic scope" value="Bacteria"/>
</dbReference>
<evidence type="ECO:0000256" key="1">
    <source>
        <dbReference type="SAM" id="MobiDB-lite"/>
    </source>
</evidence>
<gene>
    <name evidence="2" type="ordered locus">BN6_38760</name>
</gene>
<evidence type="ECO:0000313" key="3">
    <source>
        <dbReference type="Proteomes" id="UP000006281"/>
    </source>
</evidence>
<dbReference type="AlphaFoldDB" id="K0JYG7"/>
<accession>K0JYG7</accession>
<reference evidence="2 3" key="1">
    <citation type="journal article" date="2012" name="BMC Genomics">
        <title>Complete genome sequence of Saccharothrix espanaensis DSM 44229T and comparison to the other completely sequenced Pseudonocardiaceae.</title>
        <authorList>
            <person name="Strobel T."/>
            <person name="Al-Dilaimi A."/>
            <person name="Blom J."/>
            <person name="Gessner A."/>
            <person name="Kalinowski J."/>
            <person name="Luzhetska M."/>
            <person name="Puhler A."/>
            <person name="Szczepanowski R."/>
            <person name="Bechthold A."/>
            <person name="Ruckert C."/>
        </authorList>
    </citation>
    <scope>NUCLEOTIDE SEQUENCE [LARGE SCALE GENOMIC DNA]</scope>
    <source>
        <strain evidence="3">ATCC 51144 / DSM 44229 / JCM 9112 / NBRC 15066 / NRRL 15764</strain>
    </source>
</reference>
<organism evidence="2 3">
    <name type="scientific">Saccharothrix espanaensis (strain ATCC 51144 / DSM 44229 / JCM 9112 / NBRC 15066 / NRRL 15764)</name>
    <dbReference type="NCBI Taxonomy" id="1179773"/>
    <lineage>
        <taxon>Bacteria</taxon>
        <taxon>Bacillati</taxon>
        <taxon>Actinomycetota</taxon>
        <taxon>Actinomycetes</taxon>
        <taxon>Pseudonocardiales</taxon>
        <taxon>Pseudonocardiaceae</taxon>
        <taxon>Saccharothrix</taxon>
    </lineage>
</organism>
<protein>
    <submittedName>
        <fullName evidence="2">Uncharacterized protein</fullName>
    </submittedName>
</protein>